<dbReference type="EMBL" id="FNEZ01000002">
    <property type="protein sequence ID" value="SDJ55700.1"/>
    <property type="molecule type" value="Genomic_DNA"/>
</dbReference>
<dbReference type="STRING" id="1128970.SAMN04487935_1001"/>
<protein>
    <submittedName>
        <fullName evidence="1">Uncharacterized protein</fullName>
    </submittedName>
</protein>
<proteinExistence type="predicted"/>
<gene>
    <name evidence="1" type="ORF">SAMN04487935_1001</name>
</gene>
<dbReference type="AlphaFoldDB" id="A0A1G8URW7"/>
<reference evidence="1 2" key="1">
    <citation type="submission" date="2016-10" db="EMBL/GenBank/DDBJ databases">
        <authorList>
            <person name="de Groot N.N."/>
        </authorList>
    </citation>
    <scope>NUCLEOTIDE SEQUENCE [LARGE SCALE GENOMIC DNA]</scope>
    <source>
        <strain evidence="1 2">CGMCC 1.10076</strain>
    </source>
</reference>
<organism evidence="1 2">
    <name type="scientific">Flavobacterium noncentrifugens</name>
    <dbReference type="NCBI Taxonomy" id="1128970"/>
    <lineage>
        <taxon>Bacteria</taxon>
        <taxon>Pseudomonadati</taxon>
        <taxon>Bacteroidota</taxon>
        <taxon>Flavobacteriia</taxon>
        <taxon>Flavobacteriales</taxon>
        <taxon>Flavobacteriaceae</taxon>
        <taxon>Flavobacterium</taxon>
    </lineage>
</organism>
<keyword evidence="2" id="KW-1185">Reference proteome</keyword>
<name>A0A1G8URW7_9FLAO</name>
<evidence type="ECO:0000313" key="1">
    <source>
        <dbReference type="EMBL" id="SDJ55700.1"/>
    </source>
</evidence>
<evidence type="ECO:0000313" key="2">
    <source>
        <dbReference type="Proteomes" id="UP000199580"/>
    </source>
</evidence>
<sequence length="39" mass="4492">MATKILTTILLEELQMETASTRKCLERIALPELFTFKAH</sequence>
<accession>A0A1G8URW7</accession>
<dbReference type="Proteomes" id="UP000199580">
    <property type="component" value="Unassembled WGS sequence"/>
</dbReference>